<protein>
    <recommendedName>
        <fullName evidence="3">AlpA family phage regulatory protein</fullName>
    </recommendedName>
</protein>
<sequence>MPVYLTPDQVVLMLPGVSRGQLAQLRFHGKGPKYRKPTAKTVLYVQSEVVAWVESTTCGGTGTGAA</sequence>
<keyword evidence="2" id="KW-1185">Reference proteome</keyword>
<reference evidence="1 2" key="1">
    <citation type="submission" date="2019-03" db="EMBL/GenBank/DDBJ databases">
        <title>Genomics of glacier-inhabiting Cryobacterium strains.</title>
        <authorList>
            <person name="Liu Q."/>
            <person name="Xin Y.-H."/>
        </authorList>
    </citation>
    <scope>NUCLEOTIDE SEQUENCE [LARGE SCALE GENOMIC DNA]</scope>
    <source>
        <strain evidence="1 2">RHLT2-21</strain>
    </source>
</reference>
<evidence type="ECO:0008006" key="3">
    <source>
        <dbReference type="Google" id="ProtNLM"/>
    </source>
</evidence>
<proteinExistence type="predicted"/>
<accession>A0A4R8W7W0</accession>
<evidence type="ECO:0000313" key="1">
    <source>
        <dbReference type="EMBL" id="TFC03629.1"/>
    </source>
</evidence>
<dbReference type="RefSeq" id="WP_134509087.1">
    <property type="nucleotide sequence ID" value="NZ_SOFM01000027.1"/>
</dbReference>
<dbReference type="Proteomes" id="UP000297643">
    <property type="component" value="Unassembled WGS sequence"/>
</dbReference>
<name>A0A4R8W7W0_9MICO</name>
<organism evidence="1 2">
    <name type="scientific">Cryobacterium mannosilyticum</name>
    <dbReference type="NCBI Taxonomy" id="1259190"/>
    <lineage>
        <taxon>Bacteria</taxon>
        <taxon>Bacillati</taxon>
        <taxon>Actinomycetota</taxon>
        <taxon>Actinomycetes</taxon>
        <taxon>Micrococcales</taxon>
        <taxon>Microbacteriaceae</taxon>
        <taxon>Cryobacterium</taxon>
    </lineage>
</organism>
<dbReference type="AlphaFoldDB" id="A0A4R8W7W0"/>
<comment type="caution">
    <text evidence="1">The sequence shown here is derived from an EMBL/GenBank/DDBJ whole genome shotgun (WGS) entry which is preliminary data.</text>
</comment>
<evidence type="ECO:0000313" key="2">
    <source>
        <dbReference type="Proteomes" id="UP000297643"/>
    </source>
</evidence>
<gene>
    <name evidence="1" type="ORF">E3O32_10030</name>
</gene>
<dbReference type="EMBL" id="SOFM01000027">
    <property type="protein sequence ID" value="TFC03629.1"/>
    <property type="molecule type" value="Genomic_DNA"/>
</dbReference>